<proteinExistence type="predicted"/>
<sequence length="366" mass="40311">MKHPEQEQLRLERKLKTLGEMLISLEAYQVLAADGLSKQAAVVVSQDVLRIAKHIGSTDTIALENYSRLDNAMSQAISLEDNLAMGSRIAAAIIKFKEWLMQVFKLVKEQVGALLTSFNKLRAKIEELRGQVKSIPNSDTEVHIPAKLAQRVAIQGDMNEGHFPELRQLASFGAVAYPEAINDFYLELAAIVKAFDPTQDAAGLIEAIEKSLTPLNFTNVDTKTYPGNVMIVHDDTGYNYSIAEVEARIVEEDVVVKIPNGNDLNRRLHEITKVIDIAEKLEAVSSTIETSVNKVIEATDELEKKAKGLDEIQQKNTSAMISTVLATTSKVKAGQAGIIRYLGRVLDAHLAIIEHEVKTATNSQRA</sequence>
<name>A0A481W4I1_9CAUD</name>
<dbReference type="EMBL" id="MK552327">
    <property type="protein sequence ID" value="QBJ02631.1"/>
    <property type="molecule type" value="Genomic_DNA"/>
</dbReference>
<reference evidence="1 2" key="1">
    <citation type="submission" date="2019-02" db="EMBL/GenBank/DDBJ databases">
        <authorList>
            <person name="Frampton R.A."/>
            <person name="Wojtus J.K."/>
            <person name="Fineran P.C."/>
            <person name="Hendrickson H.L."/>
        </authorList>
    </citation>
    <scope>NUCLEOTIDE SEQUENCE [LARGE SCALE GENOMIC DNA]</scope>
</reference>
<protein>
    <submittedName>
        <fullName evidence="1">Virion structural protein</fullName>
    </submittedName>
</protein>
<evidence type="ECO:0000313" key="2">
    <source>
        <dbReference type="Proteomes" id="UP000294134"/>
    </source>
</evidence>
<organism evidence="1 2">
    <name type="scientific">Pseudomonas phage Psa21</name>
    <dbReference type="NCBI Taxonomy" id="2530023"/>
    <lineage>
        <taxon>Viruses</taxon>
        <taxon>Duplodnaviria</taxon>
        <taxon>Heunggongvirae</taxon>
        <taxon>Uroviricota</taxon>
        <taxon>Caudoviricetes</taxon>
        <taxon>Chimalliviridae</taxon>
        <taxon>Tepukevirus</taxon>
        <taxon>Tepukevirus Psa21</taxon>
    </lineage>
</organism>
<gene>
    <name evidence="1" type="ORF">PSA21_103</name>
</gene>
<dbReference type="Proteomes" id="UP000294134">
    <property type="component" value="Segment"/>
</dbReference>
<dbReference type="Pfam" id="PF12699">
    <property type="entry name" value="phiKZ_IP"/>
    <property type="match status" value="1"/>
</dbReference>
<accession>A0A481W4I1</accession>
<dbReference type="InterPro" id="IPR024413">
    <property type="entry name" value="Phage_phiKZ_Orf92_int-head"/>
</dbReference>
<keyword evidence="2" id="KW-1185">Reference proteome</keyword>
<evidence type="ECO:0000313" key="1">
    <source>
        <dbReference type="EMBL" id="QBJ02631.1"/>
    </source>
</evidence>